<keyword evidence="14" id="KW-1185">Reference proteome</keyword>
<keyword evidence="8 13" id="KW-0413">Isomerase</keyword>
<evidence type="ECO:0000256" key="2">
    <source>
        <dbReference type="ARBA" id="ARBA00001911"/>
    </source>
</evidence>
<reference evidence="13 14" key="1">
    <citation type="submission" date="2020-02" db="EMBL/GenBank/DDBJ databases">
        <title>The whole genome sequence of CPCC 205119.</title>
        <authorList>
            <person name="Jiang Z."/>
        </authorList>
    </citation>
    <scope>NUCLEOTIDE SEQUENCE [LARGE SCALE GENOMIC DNA]</scope>
    <source>
        <strain evidence="13 14">CPCC 205119</strain>
    </source>
</reference>
<evidence type="ECO:0000256" key="10">
    <source>
        <dbReference type="ARBA" id="ARBA00031367"/>
    </source>
</evidence>
<evidence type="ECO:0000259" key="12">
    <source>
        <dbReference type="Pfam" id="PF01370"/>
    </source>
</evidence>
<evidence type="ECO:0000256" key="1">
    <source>
        <dbReference type="ARBA" id="ARBA00000083"/>
    </source>
</evidence>
<feature type="domain" description="NAD-dependent epimerase/dehydratase" evidence="12">
    <location>
        <begin position="3"/>
        <end position="240"/>
    </location>
</feature>
<dbReference type="GO" id="GO:0033499">
    <property type="term" value="P:galactose catabolic process via UDP-galactose, Leloir pathway"/>
    <property type="evidence" value="ECO:0007669"/>
    <property type="project" value="TreeGrafter"/>
</dbReference>
<comment type="pathway">
    <text evidence="3">Carbohydrate metabolism; galactose metabolism.</text>
</comment>
<evidence type="ECO:0000313" key="13">
    <source>
        <dbReference type="EMBL" id="NEL56566.1"/>
    </source>
</evidence>
<dbReference type="SUPFAM" id="SSF51735">
    <property type="entry name" value="NAD(P)-binding Rossmann-fold domains"/>
    <property type="match status" value="1"/>
</dbReference>
<evidence type="ECO:0000256" key="11">
    <source>
        <dbReference type="ARBA" id="ARBA00033067"/>
    </source>
</evidence>
<dbReference type="EMBL" id="JAAGWK010000037">
    <property type="protein sequence ID" value="NEL56566.1"/>
    <property type="molecule type" value="Genomic_DNA"/>
</dbReference>
<proteinExistence type="inferred from homology"/>
<evidence type="ECO:0000256" key="9">
    <source>
        <dbReference type="ARBA" id="ARBA00023277"/>
    </source>
</evidence>
<comment type="caution">
    <text evidence="13">The sequence shown here is derived from an EMBL/GenBank/DDBJ whole genome shotgun (WGS) entry which is preliminary data.</text>
</comment>
<dbReference type="InterPro" id="IPR005886">
    <property type="entry name" value="UDP_G4E"/>
</dbReference>
<evidence type="ECO:0000256" key="4">
    <source>
        <dbReference type="ARBA" id="ARBA00007637"/>
    </source>
</evidence>
<dbReference type="EC" id="5.1.3.2" evidence="5"/>
<comment type="catalytic activity">
    <reaction evidence="1">
        <text>UDP-alpha-D-glucose = UDP-alpha-D-galactose</text>
        <dbReference type="Rhea" id="RHEA:22168"/>
        <dbReference type="ChEBI" id="CHEBI:58885"/>
        <dbReference type="ChEBI" id="CHEBI:66914"/>
        <dbReference type="EC" id="5.1.3.2"/>
    </reaction>
</comment>
<dbReference type="UniPathway" id="UPA00214"/>
<comment type="cofactor">
    <cofactor evidence="2">
        <name>NAD(+)</name>
        <dbReference type="ChEBI" id="CHEBI:57540"/>
    </cofactor>
</comment>
<organism evidence="13 14">
    <name type="scientific">Goekera deserti</name>
    <dbReference type="NCBI Taxonomy" id="2497753"/>
    <lineage>
        <taxon>Bacteria</taxon>
        <taxon>Bacillati</taxon>
        <taxon>Actinomycetota</taxon>
        <taxon>Actinomycetes</taxon>
        <taxon>Geodermatophilales</taxon>
        <taxon>Geodermatophilaceae</taxon>
        <taxon>Goekera</taxon>
    </lineage>
</organism>
<dbReference type="Proteomes" id="UP000470470">
    <property type="component" value="Unassembled WGS sequence"/>
</dbReference>
<dbReference type="GO" id="GO:0003978">
    <property type="term" value="F:UDP-glucose 4-epimerase activity"/>
    <property type="evidence" value="ECO:0007669"/>
    <property type="project" value="UniProtKB-EC"/>
</dbReference>
<evidence type="ECO:0000256" key="3">
    <source>
        <dbReference type="ARBA" id="ARBA00004947"/>
    </source>
</evidence>
<gene>
    <name evidence="13" type="primary">galE</name>
    <name evidence="13" type="ORF">G1H19_21595</name>
</gene>
<dbReference type="NCBIfam" id="TIGR01179">
    <property type="entry name" value="galE"/>
    <property type="match status" value="1"/>
</dbReference>
<keyword evidence="7" id="KW-0520">NAD</keyword>
<dbReference type="AlphaFoldDB" id="A0A7K3WJM9"/>
<dbReference type="Gene3D" id="3.90.25.10">
    <property type="entry name" value="UDP-galactose 4-epimerase, domain 1"/>
    <property type="match status" value="1"/>
</dbReference>
<evidence type="ECO:0000256" key="6">
    <source>
        <dbReference type="ARBA" id="ARBA00018569"/>
    </source>
</evidence>
<evidence type="ECO:0000256" key="8">
    <source>
        <dbReference type="ARBA" id="ARBA00023235"/>
    </source>
</evidence>
<dbReference type="Gene3D" id="3.40.50.720">
    <property type="entry name" value="NAD(P)-binding Rossmann-like Domain"/>
    <property type="match status" value="1"/>
</dbReference>
<sequence length="333" mass="34907">MTWLVTGGAGYIGSHVVRSMTARGLDVVVLDDLSTGLERRLDDATVVRASLLDESAVREVLARHGVRGIVHLAGKKQVAESVARPMHYYEQNVGGLRRLLAAAADADVGSFVFSSSAAVYGEPDVARVTEDLPCRPVNPYGETKLVGEWMVRDVARATGMAYANLRYFNVVGAADPVLADTAVANLVTQVFARVDAGEPPAVFGGDYDTADGTCVRDFVHVADIASAHVAAASALADGGQRALTLNLGRGEETTVAEVCAVIGTVLAGAGVPTLPPVVTARRPGDPARVVADVRRAESALGWRAERDLVDMVASAWAGWCAHRAEPAADQPEG</sequence>
<name>A0A7K3WJM9_9ACTN</name>
<dbReference type="PANTHER" id="PTHR43725:SF53">
    <property type="entry name" value="UDP-ARABINOSE 4-EPIMERASE 1"/>
    <property type="match status" value="1"/>
</dbReference>
<evidence type="ECO:0000256" key="7">
    <source>
        <dbReference type="ARBA" id="ARBA00023027"/>
    </source>
</evidence>
<dbReference type="Pfam" id="PF01370">
    <property type="entry name" value="Epimerase"/>
    <property type="match status" value="1"/>
</dbReference>
<protein>
    <recommendedName>
        <fullName evidence="6">UDP-glucose 4-epimerase</fullName>
        <ecNumber evidence="5">5.1.3.2</ecNumber>
    </recommendedName>
    <alternativeName>
        <fullName evidence="11">Galactowaldenase</fullName>
    </alternativeName>
    <alternativeName>
        <fullName evidence="10">UDP-galactose 4-epimerase</fullName>
    </alternativeName>
</protein>
<comment type="similarity">
    <text evidence="4">Belongs to the NAD(P)-dependent epimerase/dehydratase family.</text>
</comment>
<dbReference type="InterPro" id="IPR001509">
    <property type="entry name" value="Epimerase_deHydtase"/>
</dbReference>
<keyword evidence="9" id="KW-0119">Carbohydrate metabolism</keyword>
<dbReference type="InterPro" id="IPR036291">
    <property type="entry name" value="NAD(P)-bd_dom_sf"/>
</dbReference>
<evidence type="ECO:0000313" key="14">
    <source>
        <dbReference type="Proteomes" id="UP000470470"/>
    </source>
</evidence>
<evidence type="ECO:0000256" key="5">
    <source>
        <dbReference type="ARBA" id="ARBA00013189"/>
    </source>
</evidence>
<accession>A0A7K3WJM9</accession>
<dbReference type="RefSeq" id="WP_152732113.1">
    <property type="nucleotide sequence ID" value="NZ_JAABOZ010000013.1"/>
</dbReference>
<dbReference type="PANTHER" id="PTHR43725">
    <property type="entry name" value="UDP-GLUCOSE 4-EPIMERASE"/>
    <property type="match status" value="1"/>
</dbReference>